<protein>
    <submittedName>
        <fullName evidence="1">Uncharacterized protein</fullName>
    </submittedName>
</protein>
<reference evidence="1" key="1">
    <citation type="journal article" date="2023" name="Front. Microbiol.">
        <title>Genomic diversity and taxonomic marker for Arcobacter species.</title>
        <authorList>
            <person name="Zhou G."/>
            <person name="Gu Y."/>
            <person name="Wang H."/>
            <person name="Chen X."/>
            <person name="Zhang X."/>
            <person name="Shao Z."/>
            <person name="Yan X."/>
            <person name="Zhang J."/>
            <person name="Zhang M."/>
        </authorList>
    </citation>
    <scope>NUCLEOTIDE SEQUENCE</scope>
    <source>
        <strain evidence="1">BJSY19SF1-2</strain>
    </source>
</reference>
<gene>
    <name evidence="1" type="ORF">Q6A80_05450</name>
</gene>
<dbReference type="Proteomes" id="UP001283691">
    <property type="component" value="Unassembled WGS sequence"/>
</dbReference>
<organism evidence="1 2">
    <name type="scientific">Aliarcobacter skirrowii</name>
    <dbReference type="NCBI Taxonomy" id="28200"/>
    <lineage>
        <taxon>Bacteria</taxon>
        <taxon>Pseudomonadati</taxon>
        <taxon>Campylobacterota</taxon>
        <taxon>Epsilonproteobacteria</taxon>
        <taxon>Campylobacterales</taxon>
        <taxon>Arcobacteraceae</taxon>
        <taxon>Aliarcobacter</taxon>
    </lineage>
</organism>
<evidence type="ECO:0000313" key="1">
    <source>
        <dbReference type="EMBL" id="MDX4069169.1"/>
    </source>
</evidence>
<dbReference type="AlphaFoldDB" id="A0AAW9DAQ7"/>
<accession>A0AAW9DAQ7</accession>
<comment type="caution">
    <text evidence="1">The sequence shown here is derived from an EMBL/GenBank/DDBJ whole genome shotgun (WGS) entry which is preliminary data.</text>
</comment>
<sequence>MIFLIISLLRDYKYKVNEDNCSQFIQDLIYRIDSDQREQVKDVKKLMMEDKEKNNDIDDGFGR</sequence>
<name>A0AAW9DAQ7_9BACT</name>
<dbReference type="EMBL" id="JAUQUR010000002">
    <property type="protein sequence ID" value="MDX4069169.1"/>
    <property type="molecule type" value="Genomic_DNA"/>
</dbReference>
<evidence type="ECO:0000313" key="2">
    <source>
        <dbReference type="Proteomes" id="UP001283691"/>
    </source>
</evidence>
<reference evidence="1" key="2">
    <citation type="submission" date="2023-07" db="EMBL/GenBank/DDBJ databases">
        <authorList>
            <person name="Zhang M."/>
            <person name="Zhou G."/>
        </authorList>
    </citation>
    <scope>NUCLEOTIDE SEQUENCE</scope>
    <source>
        <strain evidence="1">BJSY19SF1-2</strain>
    </source>
</reference>
<proteinExistence type="predicted"/>
<dbReference type="RefSeq" id="WP_319047923.1">
    <property type="nucleotide sequence ID" value="NZ_JAUQUR010000002.1"/>
</dbReference>